<gene>
    <name evidence="2" type="ORF">IAC54_04940</name>
</gene>
<dbReference type="AlphaFoldDB" id="A0A9D9E361"/>
<evidence type="ECO:0000259" key="1">
    <source>
        <dbReference type="PROSITE" id="PS50965"/>
    </source>
</evidence>
<organism evidence="2 3">
    <name type="scientific">Candidatus Caccoplasma merdipullorum</name>
    <dbReference type="NCBI Taxonomy" id="2840718"/>
    <lineage>
        <taxon>Bacteria</taxon>
        <taxon>Pseudomonadati</taxon>
        <taxon>Bacteroidota</taxon>
        <taxon>Bacteroidia</taxon>
        <taxon>Bacteroidales</taxon>
        <taxon>Bacteroidaceae</taxon>
        <taxon>Bacteroidaceae incertae sedis</taxon>
        <taxon>Candidatus Caccoplasma</taxon>
    </lineage>
</organism>
<sequence>MKLLRSVSSPNRGTRAERKLIIRLLKMGVHPKAIFHDLYLKKRNGEYSQIDIVVATPQGLLVIEVKDYSGWLFGNEKQKYWTQILNYGKEKYRFYNPLMQNYGHIKALRAKSEQFACLPIFNIVLFAGNCTLKDVSYTSDDMFVGYVNNIDFIFDTLKRFSAAKYLDKRKVVSLLREAVDNGNNPSIVAGHIASVQRLKMMQPQPVIRWGLGFPLFNWRRFIRF</sequence>
<dbReference type="Pfam" id="PF08378">
    <property type="entry name" value="NERD"/>
    <property type="match status" value="1"/>
</dbReference>
<dbReference type="Proteomes" id="UP000823636">
    <property type="component" value="Unassembled WGS sequence"/>
</dbReference>
<reference evidence="2" key="2">
    <citation type="journal article" date="2021" name="PeerJ">
        <title>Extensive microbial diversity within the chicken gut microbiome revealed by metagenomics and culture.</title>
        <authorList>
            <person name="Gilroy R."/>
            <person name="Ravi A."/>
            <person name="Getino M."/>
            <person name="Pursley I."/>
            <person name="Horton D.L."/>
            <person name="Alikhan N.F."/>
            <person name="Baker D."/>
            <person name="Gharbi K."/>
            <person name="Hall N."/>
            <person name="Watson M."/>
            <person name="Adriaenssens E.M."/>
            <person name="Foster-Nyarko E."/>
            <person name="Jarju S."/>
            <person name="Secka A."/>
            <person name="Antonio M."/>
            <person name="Oren A."/>
            <person name="Chaudhuri R.R."/>
            <person name="La Ragione R."/>
            <person name="Hildebrand F."/>
            <person name="Pallen M.J."/>
        </authorList>
    </citation>
    <scope>NUCLEOTIDE SEQUENCE</scope>
    <source>
        <strain evidence="2">G3-4614</strain>
    </source>
</reference>
<evidence type="ECO:0000313" key="3">
    <source>
        <dbReference type="Proteomes" id="UP000823636"/>
    </source>
</evidence>
<comment type="caution">
    <text evidence="2">The sequence shown here is derived from an EMBL/GenBank/DDBJ whole genome shotgun (WGS) entry which is preliminary data.</text>
</comment>
<proteinExistence type="predicted"/>
<reference evidence="2" key="1">
    <citation type="submission" date="2020-10" db="EMBL/GenBank/DDBJ databases">
        <authorList>
            <person name="Gilroy R."/>
        </authorList>
    </citation>
    <scope>NUCLEOTIDE SEQUENCE</scope>
    <source>
        <strain evidence="2">G3-4614</strain>
    </source>
</reference>
<feature type="domain" description="NERD" evidence="1">
    <location>
        <begin position="12"/>
        <end position="131"/>
    </location>
</feature>
<dbReference type="EMBL" id="JADIMW010000053">
    <property type="protein sequence ID" value="MBO8438228.1"/>
    <property type="molecule type" value="Genomic_DNA"/>
</dbReference>
<evidence type="ECO:0000313" key="2">
    <source>
        <dbReference type="EMBL" id="MBO8438228.1"/>
    </source>
</evidence>
<accession>A0A9D9E361</accession>
<name>A0A9D9E361_9BACT</name>
<dbReference type="PROSITE" id="PS50965">
    <property type="entry name" value="NERD"/>
    <property type="match status" value="1"/>
</dbReference>
<protein>
    <submittedName>
        <fullName evidence="2">NERD domain-containing protein</fullName>
    </submittedName>
</protein>
<dbReference type="InterPro" id="IPR011528">
    <property type="entry name" value="NERD"/>
</dbReference>